<protein>
    <submittedName>
        <fullName evidence="1">Uncharacterized protein</fullName>
    </submittedName>
</protein>
<organism evidence="1 2">
    <name type="scientific">Psylliodes chrysocephalus</name>
    <dbReference type="NCBI Taxonomy" id="3402493"/>
    <lineage>
        <taxon>Eukaryota</taxon>
        <taxon>Metazoa</taxon>
        <taxon>Ecdysozoa</taxon>
        <taxon>Arthropoda</taxon>
        <taxon>Hexapoda</taxon>
        <taxon>Insecta</taxon>
        <taxon>Pterygota</taxon>
        <taxon>Neoptera</taxon>
        <taxon>Endopterygota</taxon>
        <taxon>Coleoptera</taxon>
        <taxon>Polyphaga</taxon>
        <taxon>Cucujiformia</taxon>
        <taxon>Chrysomeloidea</taxon>
        <taxon>Chrysomelidae</taxon>
        <taxon>Galerucinae</taxon>
        <taxon>Alticini</taxon>
        <taxon>Psylliodes</taxon>
    </lineage>
</organism>
<sequence length="162" mass="18505">MASDTDLPADRSDQTGEKLCDICLSSIRKSCKKCVNNKCSVRLHTKCFEQVAKLFLTTIRDWKYMYDAQGENNQVTLQTNSDEEEIISNLRTQAWVENQDFFPVACEGAASFPHQNLIQDMQRVHLNAQSSTSNTSLIRIDSNNSEFVEDFESKIIQTTIQR</sequence>
<dbReference type="AlphaFoldDB" id="A0A9P0D0B9"/>
<dbReference type="EMBL" id="OV651815">
    <property type="protein sequence ID" value="CAH1107942.1"/>
    <property type="molecule type" value="Genomic_DNA"/>
</dbReference>
<proteinExistence type="predicted"/>
<evidence type="ECO:0000313" key="1">
    <source>
        <dbReference type="EMBL" id="CAH1107942.1"/>
    </source>
</evidence>
<gene>
    <name evidence="1" type="ORF">PSYICH_LOCUS8995</name>
</gene>
<name>A0A9P0D0B9_9CUCU</name>
<keyword evidence="2" id="KW-1185">Reference proteome</keyword>
<reference evidence="1" key="1">
    <citation type="submission" date="2022-01" db="EMBL/GenBank/DDBJ databases">
        <authorList>
            <person name="King R."/>
        </authorList>
    </citation>
    <scope>NUCLEOTIDE SEQUENCE</scope>
</reference>
<dbReference type="Proteomes" id="UP001153636">
    <property type="component" value="Chromosome 3"/>
</dbReference>
<accession>A0A9P0D0B9</accession>
<evidence type="ECO:0000313" key="2">
    <source>
        <dbReference type="Proteomes" id="UP001153636"/>
    </source>
</evidence>